<evidence type="ECO:0000313" key="3">
    <source>
        <dbReference type="Proteomes" id="UP000756921"/>
    </source>
</evidence>
<evidence type="ECO:0000256" key="1">
    <source>
        <dbReference type="SAM" id="MobiDB-lite"/>
    </source>
</evidence>
<gene>
    <name evidence="2" type="ORF">PMIN01_06499</name>
</gene>
<organism evidence="2 3">
    <name type="scientific">Paraphaeosphaeria minitans</name>
    <dbReference type="NCBI Taxonomy" id="565426"/>
    <lineage>
        <taxon>Eukaryota</taxon>
        <taxon>Fungi</taxon>
        <taxon>Dikarya</taxon>
        <taxon>Ascomycota</taxon>
        <taxon>Pezizomycotina</taxon>
        <taxon>Dothideomycetes</taxon>
        <taxon>Pleosporomycetidae</taxon>
        <taxon>Pleosporales</taxon>
        <taxon>Massarineae</taxon>
        <taxon>Didymosphaeriaceae</taxon>
        <taxon>Paraphaeosphaeria</taxon>
    </lineage>
</organism>
<feature type="region of interest" description="Disordered" evidence="1">
    <location>
        <begin position="1"/>
        <end position="48"/>
    </location>
</feature>
<proteinExistence type="predicted"/>
<feature type="compositionally biased region" description="Polar residues" evidence="1">
    <location>
        <begin position="35"/>
        <end position="44"/>
    </location>
</feature>
<feature type="compositionally biased region" description="Pro residues" evidence="1">
    <location>
        <begin position="128"/>
        <end position="145"/>
    </location>
</feature>
<reference evidence="2" key="1">
    <citation type="journal article" date="2020" name="Mol. Plant Microbe Interact.">
        <title>Genome Sequence of the Biocontrol Agent Coniothyrium minitans strain Conio (IMI 134523).</title>
        <authorList>
            <person name="Patel D."/>
            <person name="Shittu T.A."/>
            <person name="Baroncelli R."/>
            <person name="Muthumeenakshi S."/>
            <person name="Osborne T.H."/>
            <person name="Janganan T.K."/>
            <person name="Sreenivasaprasad S."/>
        </authorList>
    </citation>
    <scope>NUCLEOTIDE SEQUENCE</scope>
    <source>
        <strain evidence="2">Conio</strain>
    </source>
</reference>
<name>A0A9P6GJ31_9PLEO</name>
<feature type="region of interest" description="Disordered" evidence="1">
    <location>
        <begin position="99"/>
        <end position="178"/>
    </location>
</feature>
<feature type="compositionally biased region" description="Low complexity" evidence="1">
    <location>
        <begin position="307"/>
        <end position="321"/>
    </location>
</feature>
<dbReference type="EMBL" id="WJXW01000006">
    <property type="protein sequence ID" value="KAF9735094.1"/>
    <property type="molecule type" value="Genomic_DNA"/>
</dbReference>
<feature type="compositionally biased region" description="Polar residues" evidence="1">
    <location>
        <begin position="164"/>
        <end position="175"/>
    </location>
</feature>
<feature type="region of interest" description="Disordered" evidence="1">
    <location>
        <begin position="304"/>
        <end position="323"/>
    </location>
</feature>
<accession>A0A9P6GJ31</accession>
<dbReference type="Proteomes" id="UP000756921">
    <property type="component" value="Unassembled WGS sequence"/>
</dbReference>
<keyword evidence="3" id="KW-1185">Reference proteome</keyword>
<evidence type="ECO:0000313" key="2">
    <source>
        <dbReference type="EMBL" id="KAF9735094.1"/>
    </source>
</evidence>
<sequence>MSIHPLLPDKPRVRPRQKLNHPPFNLHPPLAPAAQCNTPSQAHSAKSAHPRCVGYLGKSLELSYCKKMTRLPSVYLHEKNTAETSANYSLHTSYQVYQPRFSRPRPRPPHPSPEKEPPARSLRSLQLRPPPTPNPPLPSNPPLLHHPPVRTPFKSGLSPIPPSDRQTTLPSSPSSPARVPFPSVVLPHARSAYLRAQYTKSTLLYATLLQSCWQQQPMQRAHGVPPRSPRVSNAKRKTHRAHAHAHGAETFILTMPKRACDCCDCVNAYLVRGYLPKRSTYRYGTYLTERSRVPAFAVGVWRHHSTPQHPTSPTSPTHVTPITQHPKSCKALHIHHYSNPPIPSHPIPRHRETSRDVHFPHDRQVSTYPHAHVQSKEKKAMQIAT</sequence>
<protein>
    <submittedName>
        <fullName evidence="2">Uncharacterized protein</fullName>
    </submittedName>
</protein>
<comment type="caution">
    <text evidence="2">The sequence shown here is derived from an EMBL/GenBank/DDBJ whole genome shotgun (WGS) entry which is preliminary data.</text>
</comment>
<dbReference type="AlphaFoldDB" id="A0A9P6GJ31"/>